<comment type="caution">
    <text evidence="2">The sequence shown here is derived from an EMBL/GenBank/DDBJ whole genome shotgun (WGS) entry which is preliminary data.</text>
</comment>
<sequence>MESYKDNQFGFMRYRCQLPTSALTRNSKETTIINLHPAMAHAFDSLANELNVTQKDIINYFMWIYSVTFCNKGDDSKENIKDRSSYYREVVINYLRKDKFNLQKFKQQFEIFDSIRTCQSKSYSNFWCMKEVITM</sequence>
<dbReference type="EMBL" id="PYMO01000026">
    <property type="protein sequence ID" value="PSU21256.1"/>
    <property type="molecule type" value="Genomic_DNA"/>
</dbReference>
<dbReference type="AlphaFoldDB" id="A0A2T3JTC8"/>
<name>A0A2T3JTC8_PHOPO</name>
<dbReference type="RefSeq" id="WP_107191179.1">
    <property type="nucleotide sequence ID" value="NZ_PYMN01000026.1"/>
</dbReference>
<dbReference type="Proteomes" id="UP000241618">
    <property type="component" value="Unassembled WGS sequence"/>
</dbReference>
<dbReference type="EMBL" id="PYMP01000007">
    <property type="protein sequence ID" value="PSU52424.1"/>
    <property type="molecule type" value="Genomic_DNA"/>
</dbReference>
<accession>A0A2T3JTC8</accession>
<evidence type="ECO:0000313" key="3">
    <source>
        <dbReference type="Proteomes" id="UP000241405"/>
    </source>
</evidence>
<dbReference type="Proteomes" id="UP000241405">
    <property type="component" value="Unassembled WGS sequence"/>
</dbReference>
<evidence type="ECO:0000313" key="4">
    <source>
        <dbReference type="Proteomes" id="UP000241618"/>
    </source>
</evidence>
<evidence type="ECO:0000313" key="1">
    <source>
        <dbReference type="EMBL" id="PSU21256.1"/>
    </source>
</evidence>
<keyword evidence="3" id="KW-1185">Reference proteome</keyword>
<protein>
    <submittedName>
        <fullName evidence="2">Uncharacterized protein</fullName>
    </submittedName>
</protein>
<proteinExistence type="predicted"/>
<organism evidence="2 4">
    <name type="scientific">Photobacterium phosphoreum</name>
    <dbReference type="NCBI Taxonomy" id="659"/>
    <lineage>
        <taxon>Bacteria</taxon>
        <taxon>Pseudomonadati</taxon>
        <taxon>Pseudomonadota</taxon>
        <taxon>Gammaproteobacteria</taxon>
        <taxon>Vibrionales</taxon>
        <taxon>Vibrionaceae</taxon>
        <taxon>Photobacterium</taxon>
    </lineage>
</organism>
<gene>
    <name evidence="2" type="ORF">C9J18_09805</name>
    <name evidence="1" type="ORF">CTM96_18335</name>
</gene>
<reference evidence="3 4" key="1">
    <citation type="submission" date="2018-03" db="EMBL/GenBank/DDBJ databases">
        <title>Whole genome sequencing of Histamine producing bacteria.</title>
        <authorList>
            <person name="Butler K."/>
        </authorList>
    </citation>
    <scope>NUCLEOTIDE SEQUENCE [LARGE SCALE GENOMIC DNA]</scope>
    <source>
        <strain evidence="2 4">FS-6.1</strain>
        <strain evidence="1 3">FS-6.2</strain>
    </source>
</reference>
<evidence type="ECO:0000313" key="2">
    <source>
        <dbReference type="EMBL" id="PSU52424.1"/>
    </source>
</evidence>